<gene>
    <name evidence="2" type="ORF">M378DRAFT_101785</name>
</gene>
<evidence type="ECO:0000313" key="2">
    <source>
        <dbReference type="EMBL" id="KIL68003.1"/>
    </source>
</evidence>
<feature type="region of interest" description="Disordered" evidence="1">
    <location>
        <begin position="1"/>
        <end position="22"/>
    </location>
</feature>
<name>A0A0C2XGI5_AMAMK</name>
<feature type="non-terminal residue" evidence="2">
    <location>
        <position position="1"/>
    </location>
</feature>
<protein>
    <submittedName>
        <fullName evidence="2">Uncharacterized protein</fullName>
    </submittedName>
</protein>
<sequence length="82" mass="9049">ANSDDEVRHLPPPHHFLSRLSDIPLTSDLTSVQGESYARPTAVGSYDVPHARRTSQQHQHQQHLLLQPANSSAFTTLSNVAI</sequence>
<dbReference type="InParanoid" id="A0A0C2XGI5"/>
<organism evidence="2 3">
    <name type="scientific">Amanita muscaria (strain Koide BX008)</name>
    <dbReference type="NCBI Taxonomy" id="946122"/>
    <lineage>
        <taxon>Eukaryota</taxon>
        <taxon>Fungi</taxon>
        <taxon>Dikarya</taxon>
        <taxon>Basidiomycota</taxon>
        <taxon>Agaricomycotina</taxon>
        <taxon>Agaricomycetes</taxon>
        <taxon>Agaricomycetidae</taxon>
        <taxon>Agaricales</taxon>
        <taxon>Pluteineae</taxon>
        <taxon>Amanitaceae</taxon>
        <taxon>Amanita</taxon>
    </lineage>
</organism>
<evidence type="ECO:0000256" key="1">
    <source>
        <dbReference type="SAM" id="MobiDB-lite"/>
    </source>
</evidence>
<accession>A0A0C2XGI5</accession>
<keyword evidence="3" id="KW-1185">Reference proteome</keyword>
<dbReference type="EMBL" id="KN818230">
    <property type="protein sequence ID" value="KIL68003.1"/>
    <property type="molecule type" value="Genomic_DNA"/>
</dbReference>
<reference evidence="2 3" key="1">
    <citation type="submission" date="2014-04" db="EMBL/GenBank/DDBJ databases">
        <title>Evolutionary Origins and Diversification of the Mycorrhizal Mutualists.</title>
        <authorList>
            <consortium name="DOE Joint Genome Institute"/>
            <consortium name="Mycorrhizal Genomics Consortium"/>
            <person name="Kohler A."/>
            <person name="Kuo A."/>
            <person name="Nagy L.G."/>
            <person name="Floudas D."/>
            <person name="Copeland A."/>
            <person name="Barry K.W."/>
            <person name="Cichocki N."/>
            <person name="Veneault-Fourrey C."/>
            <person name="LaButti K."/>
            <person name="Lindquist E.A."/>
            <person name="Lipzen A."/>
            <person name="Lundell T."/>
            <person name="Morin E."/>
            <person name="Murat C."/>
            <person name="Riley R."/>
            <person name="Ohm R."/>
            <person name="Sun H."/>
            <person name="Tunlid A."/>
            <person name="Henrissat B."/>
            <person name="Grigoriev I.V."/>
            <person name="Hibbett D.S."/>
            <person name="Martin F."/>
        </authorList>
    </citation>
    <scope>NUCLEOTIDE SEQUENCE [LARGE SCALE GENOMIC DNA]</scope>
    <source>
        <strain evidence="2 3">Koide BX008</strain>
    </source>
</reference>
<dbReference type="Proteomes" id="UP000054549">
    <property type="component" value="Unassembled WGS sequence"/>
</dbReference>
<evidence type="ECO:0000313" key="3">
    <source>
        <dbReference type="Proteomes" id="UP000054549"/>
    </source>
</evidence>
<feature type="non-terminal residue" evidence="2">
    <location>
        <position position="82"/>
    </location>
</feature>
<proteinExistence type="predicted"/>
<dbReference type="HOGENOM" id="CLU_2564530_0_0_1"/>
<dbReference type="AlphaFoldDB" id="A0A0C2XGI5"/>